<protein>
    <submittedName>
        <fullName evidence="3">Uncharacterized protein DUF4395</fullName>
    </submittedName>
</protein>
<dbReference type="Pfam" id="PF14340">
    <property type="entry name" value="DUF4395"/>
    <property type="match status" value="1"/>
</dbReference>
<dbReference type="InterPro" id="IPR025508">
    <property type="entry name" value="DUF4395"/>
</dbReference>
<feature type="transmembrane region" description="Helical" evidence="1">
    <location>
        <begin position="86"/>
        <end position="105"/>
    </location>
</feature>
<sequence>MASALFSFPNPVNEVSARLVAGGVVILSTVTIVLDQPWISALIAYGFVARALTGPKLSPLGLIVTRVITPRLPVRAKLVAGPPKRFAQGIGAVLALTAAVLALGFGQHLAAYIVLGAVIVAATLESVFAFCVGCAIFAGLMRIGWIPEAVCAECDDIWSRVPAGG</sequence>
<organism evidence="3 4">
    <name type="scientific">Micromonospora violae</name>
    <dbReference type="NCBI Taxonomy" id="1278207"/>
    <lineage>
        <taxon>Bacteria</taxon>
        <taxon>Bacillati</taxon>
        <taxon>Actinomycetota</taxon>
        <taxon>Actinomycetes</taxon>
        <taxon>Micromonosporales</taxon>
        <taxon>Micromonosporaceae</taxon>
        <taxon>Micromonospora</taxon>
    </lineage>
</organism>
<evidence type="ECO:0000256" key="1">
    <source>
        <dbReference type="SAM" id="Phobius"/>
    </source>
</evidence>
<keyword evidence="1" id="KW-0812">Transmembrane</keyword>
<dbReference type="AlphaFoldDB" id="A0A4Q7UEK8"/>
<comment type="caution">
    <text evidence="3">The sequence shown here is derived from an EMBL/GenBank/DDBJ whole genome shotgun (WGS) entry which is preliminary data.</text>
</comment>
<accession>A0A4Q7UEK8</accession>
<reference evidence="3 4" key="1">
    <citation type="submission" date="2019-02" db="EMBL/GenBank/DDBJ databases">
        <title>Sequencing the genomes of 1000 actinobacteria strains.</title>
        <authorList>
            <person name="Klenk H.-P."/>
        </authorList>
    </citation>
    <scope>NUCLEOTIDE SEQUENCE [LARGE SCALE GENOMIC DNA]</scope>
    <source>
        <strain evidence="3 4">DSM 45888</strain>
    </source>
</reference>
<keyword evidence="1" id="KW-0472">Membrane</keyword>
<keyword evidence="4" id="KW-1185">Reference proteome</keyword>
<feature type="transmembrane region" description="Helical" evidence="1">
    <location>
        <begin position="20"/>
        <end position="48"/>
    </location>
</feature>
<feature type="domain" description="DUF4395" evidence="2">
    <location>
        <begin position="12"/>
        <end position="142"/>
    </location>
</feature>
<name>A0A4Q7UEK8_9ACTN</name>
<evidence type="ECO:0000259" key="2">
    <source>
        <dbReference type="Pfam" id="PF14340"/>
    </source>
</evidence>
<dbReference type="Proteomes" id="UP000293781">
    <property type="component" value="Unassembled WGS sequence"/>
</dbReference>
<evidence type="ECO:0000313" key="3">
    <source>
        <dbReference type="EMBL" id="RZT79717.1"/>
    </source>
</evidence>
<keyword evidence="1" id="KW-1133">Transmembrane helix</keyword>
<dbReference type="EMBL" id="SHKK01000001">
    <property type="protein sequence ID" value="RZT79717.1"/>
    <property type="molecule type" value="Genomic_DNA"/>
</dbReference>
<dbReference type="OrthoDB" id="345402at2"/>
<evidence type="ECO:0000313" key="4">
    <source>
        <dbReference type="Proteomes" id="UP000293781"/>
    </source>
</evidence>
<gene>
    <name evidence="3" type="ORF">EV382_2948</name>
</gene>
<feature type="transmembrane region" description="Helical" evidence="1">
    <location>
        <begin position="111"/>
        <end position="138"/>
    </location>
</feature>
<proteinExistence type="predicted"/>
<dbReference type="RefSeq" id="WP_130402343.1">
    <property type="nucleotide sequence ID" value="NZ_SHKK01000001.1"/>
</dbReference>